<comment type="caution">
    <text evidence="2">The sequence shown here is derived from an EMBL/GenBank/DDBJ whole genome shotgun (WGS) entry which is preliminary data.</text>
</comment>
<gene>
    <name evidence="2" type="ORF">NLU13_7833</name>
</gene>
<evidence type="ECO:0000313" key="3">
    <source>
        <dbReference type="Proteomes" id="UP001175261"/>
    </source>
</evidence>
<name>A0AA39GDJ7_SARSR</name>
<dbReference type="AlphaFoldDB" id="A0AA39GDJ7"/>
<feature type="compositionally biased region" description="Polar residues" evidence="1">
    <location>
        <begin position="173"/>
        <end position="182"/>
    </location>
</feature>
<feature type="region of interest" description="Disordered" evidence="1">
    <location>
        <begin position="168"/>
        <end position="203"/>
    </location>
</feature>
<evidence type="ECO:0000313" key="2">
    <source>
        <dbReference type="EMBL" id="KAK0385357.1"/>
    </source>
</evidence>
<feature type="region of interest" description="Disordered" evidence="1">
    <location>
        <begin position="218"/>
        <end position="284"/>
    </location>
</feature>
<protein>
    <submittedName>
        <fullName evidence="2">Uncharacterized protein</fullName>
    </submittedName>
</protein>
<dbReference type="Proteomes" id="UP001175261">
    <property type="component" value="Unassembled WGS sequence"/>
</dbReference>
<sequence length="561" mass="61798">MPRPSKLPLPPIAEPPPGEAFLKSLQSFYREAIEAAAPRYPSKTEFTLMNSGIVSFLESCRHKKSMAAARAEAQIQLPGGFEPRTRIGLPPQKFLMDDKLKVKLMKAKCGEQFVGILQAAINKAYGIKVPRKRKAVGEDGKAGTLKRLMVSDESSLTGKESWLCEASGPDTALNGSDQQGETTEGIRVPDTDHKPSEHHASRETILGDDKKYSAAVKSAEGHCESSEDVEGLSLGQYRRTDTKGTTTTAPPKCGILTSLDEAKDAQNTNGHHSVSEEESDSEAYSVCGRDGFSESLVGDGLQAGNGSEKEGTDWFQRNDALAHQAEQNIYHDRTGDNGHQQPEQCEESGDGQDIAPNHTAQARRAPDHKSMTPGNTAGPISDELTPEYSESQERCKQTRPIRLKLTHHGQAASPFTQSLLIDHLAAKAILEVYLEACKNTLQLDPLPFASLFPKLAKFPTGTWAIYQSQIERLHYSGKLQKMNTSQRLRKIAKICVYPEEERAMGEGKWERVIAAVIIAGFLAEVTGSEKAADDERKMVEKWVWDKVRELEFLKDTAGRKW</sequence>
<accession>A0AA39GDJ7</accession>
<proteinExistence type="predicted"/>
<dbReference type="EMBL" id="JAPDFR010000007">
    <property type="protein sequence ID" value="KAK0385357.1"/>
    <property type="molecule type" value="Genomic_DNA"/>
</dbReference>
<evidence type="ECO:0000256" key="1">
    <source>
        <dbReference type="SAM" id="MobiDB-lite"/>
    </source>
</evidence>
<feature type="compositionally biased region" description="Basic and acidic residues" evidence="1">
    <location>
        <begin position="187"/>
        <end position="203"/>
    </location>
</feature>
<organism evidence="2 3">
    <name type="scientific">Sarocladium strictum</name>
    <name type="common">Black bundle disease fungus</name>
    <name type="synonym">Acremonium strictum</name>
    <dbReference type="NCBI Taxonomy" id="5046"/>
    <lineage>
        <taxon>Eukaryota</taxon>
        <taxon>Fungi</taxon>
        <taxon>Dikarya</taxon>
        <taxon>Ascomycota</taxon>
        <taxon>Pezizomycotina</taxon>
        <taxon>Sordariomycetes</taxon>
        <taxon>Hypocreomycetidae</taxon>
        <taxon>Hypocreales</taxon>
        <taxon>Sarocladiaceae</taxon>
        <taxon>Sarocladium</taxon>
    </lineage>
</organism>
<feature type="region of interest" description="Disordered" evidence="1">
    <location>
        <begin position="332"/>
        <end position="396"/>
    </location>
</feature>
<reference evidence="2" key="1">
    <citation type="submission" date="2022-10" db="EMBL/GenBank/DDBJ databases">
        <title>Determination and structural analysis of whole genome sequence of Sarocladium strictum F4-1.</title>
        <authorList>
            <person name="Hu L."/>
            <person name="Jiang Y."/>
        </authorList>
    </citation>
    <scope>NUCLEOTIDE SEQUENCE</scope>
    <source>
        <strain evidence="2">F4-1</strain>
    </source>
</reference>
<keyword evidence="3" id="KW-1185">Reference proteome</keyword>